<evidence type="ECO:0000259" key="1">
    <source>
        <dbReference type="Pfam" id="PF13847"/>
    </source>
</evidence>
<dbReference type="GO" id="GO:0032259">
    <property type="term" value="P:methylation"/>
    <property type="evidence" value="ECO:0007669"/>
    <property type="project" value="UniProtKB-KW"/>
</dbReference>
<dbReference type="Pfam" id="PF13847">
    <property type="entry name" value="Methyltransf_31"/>
    <property type="match status" value="1"/>
</dbReference>
<dbReference type="GO" id="GO:0008168">
    <property type="term" value="F:methyltransferase activity"/>
    <property type="evidence" value="ECO:0007669"/>
    <property type="project" value="UniProtKB-KW"/>
</dbReference>
<dbReference type="EMBL" id="CP096120">
    <property type="protein sequence ID" value="UPO23495.1"/>
    <property type="molecule type" value="Genomic_DNA"/>
</dbReference>
<dbReference type="InterPro" id="IPR025714">
    <property type="entry name" value="Methyltranfer_dom"/>
</dbReference>
<dbReference type="CDD" id="cd02440">
    <property type="entry name" value="AdoMet_MTases"/>
    <property type="match status" value="1"/>
</dbReference>
<organism evidence="2 3">
    <name type="scientific">Acinetobacter portensis</name>
    <dbReference type="NCBI Taxonomy" id="1839785"/>
    <lineage>
        <taxon>Bacteria</taxon>
        <taxon>Pseudomonadati</taxon>
        <taxon>Pseudomonadota</taxon>
        <taxon>Gammaproteobacteria</taxon>
        <taxon>Moraxellales</taxon>
        <taxon>Moraxellaceae</taxon>
        <taxon>Acinetobacter</taxon>
    </lineage>
</organism>
<dbReference type="PANTHER" id="PTHR43861">
    <property type="entry name" value="TRANS-ACONITATE 2-METHYLTRANSFERASE-RELATED"/>
    <property type="match status" value="1"/>
</dbReference>
<dbReference type="PANTHER" id="PTHR43861:SF1">
    <property type="entry name" value="TRANS-ACONITATE 2-METHYLTRANSFERASE"/>
    <property type="match status" value="1"/>
</dbReference>
<keyword evidence="2" id="KW-0489">Methyltransferase</keyword>
<accession>A0ABY4JXQ5</accession>
<protein>
    <submittedName>
        <fullName evidence="2">Class I SAM-dependent methyltransferase</fullName>
    </submittedName>
</protein>
<dbReference type="Proteomes" id="UP000831422">
    <property type="component" value="Chromosome"/>
</dbReference>
<gene>
    <name evidence="2" type="ORF">MZO21_01210</name>
</gene>
<evidence type="ECO:0000313" key="3">
    <source>
        <dbReference type="Proteomes" id="UP000831422"/>
    </source>
</evidence>
<dbReference type="Gene3D" id="3.40.50.150">
    <property type="entry name" value="Vaccinia Virus protein VP39"/>
    <property type="match status" value="1"/>
</dbReference>
<keyword evidence="3" id="KW-1185">Reference proteome</keyword>
<dbReference type="InterPro" id="IPR029063">
    <property type="entry name" value="SAM-dependent_MTases_sf"/>
</dbReference>
<name>A0ABY4JXQ5_9GAMM</name>
<dbReference type="SUPFAM" id="SSF53335">
    <property type="entry name" value="S-adenosyl-L-methionine-dependent methyltransferases"/>
    <property type="match status" value="1"/>
</dbReference>
<sequence length="208" mass="24134">MKESKYWDGFYKGQETVKHELLPSQFAVFFLNEIGRDKLNIIDIGCGNGRDSFMFSNFNHNVIGIDGSTEAINFCKSRKANGTQFIASSIDDLKLIDQIKSCLKENSTVIYSRFFLHAINEKSQSSFFETSRKLLKEGECLFVEFRTNKDKYQKKMTQEHYRRFINPIEFIESALGFGFRVIYFVEGYGLAKYKDDDAHVARFILEAI</sequence>
<evidence type="ECO:0000313" key="2">
    <source>
        <dbReference type="EMBL" id="UPO23495.1"/>
    </source>
</evidence>
<feature type="domain" description="Methyltransferase" evidence="1">
    <location>
        <begin position="37"/>
        <end position="158"/>
    </location>
</feature>
<reference evidence="2 3" key="1">
    <citation type="submission" date="2022-04" db="EMBL/GenBank/DDBJ databases">
        <title>Occurrence of NDM-1-producing Shewanella putrefaciens and Acinetobacter portensis in a dairy farm from China.</title>
        <authorList>
            <person name="Li R."/>
            <person name="Zhang L."/>
        </authorList>
    </citation>
    <scope>NUCLEOTIDE SEQUENCE [LARGE SCALE GENOMIC DNA]</scope>
    <source>
        <strain evidence="2 3">JNE5</strain>
    </source>
</reference>
<proteinExistence type="predicted"/>
<dbReference type="RefSeq" id="WP_248101228.1">
    <property type="nucleotide sequence ID" value="NZ_CP096120.1"/>
</dbReference>
<keyword evidence="2" id="KW-0808">Transferase</keyword>